<evidence type="ECO:0000256" key="5">
    <source>
        <dbReference type="ARBA" id="ARBA00022692"/>
    </source>
</evidence>
<keyword evidence="5 11" id="KW-0812">Transmembrane</keyword>
<evidence type="ECO:0000256" key="11">
    <source>
        <dbReference type="RuleBase" id="RU361115"/>
    </source>
</evidence>
<dbReference type="InterPro" id="IPR002076">
    <property type="entry name" value="ELO_fam"/>
</dbReference>
<accession>A0A0B1RVT7</accession>
<comment type="subcellular location">
    <subcellularLocation>
        <location evidence="1">Membrane</location>
        <topology evidence="1">Multi-pass membrane protein</topology>
    </subcellularLocation>
</comment>
<dbReference type="Pfam" id="PF01151">
    <property type="entry name" value="ELO"/>
    <property type="match status" value="1"/>
</dbReference>
<dbReference type="GO" id="GO:0019367">
    <property type="term" value="P:fatty acid elongation, saturated fatty acid"/>
    <property type="evidence" value="ECO:0007669"/>
    <property type="project" value="TreeGrafter"/>
</dbReference>
<evidence type="ECO:0000256" key="7">
    <source>
        <dbReference type="ARBA" id="ARBA00022989"/>
    </source>
</evidence>
<keyword evidence="7 11" id="KW-1133">Transmembrane helix</keyword>
<evidence type="ECO:0000256" key="4">
    <source>
        <dbReference type="ARBA" id="ARBA00022679"/>
    </source>
</evidence>
<dbReference type="GO" id="GO:0034625">
    <property type="term" value="P:fatty acid elongation, monounsaturated fatty acid"/>
    <property type="evidence" value="ECO:0007669"/>
    <property type="project" value="TreeGrafter"/>
</dbReference>
<comment type="pathway">
    <text evidence="2">Lipid metabolism; fatty acid biosynthesis.</text>
</comment>
<dbReference type="GO" id="GO:0034626">
    <property type="term" value="P:fatty acid elongation, polyunsaturated fatty acid"/>
    <property type="evidence" value="ECO:0007669"/>
    <property type="project" value="TreeGrafter"/>
</dbReference>
<dbReference type="Proteomes" id="UP000053660">
    <property type="component" value="Unassembled WGS sequence"/>
</dbReference>
<evidence type="ECO:0000313" key="13">
    <source>
        <dbReference type="Proteomes" id="UP000053660"/>
    </source>
</evidence>
<evidence type="ECO:0000256" key="9">
    <source>
        <dbReference type="ARBA" id="ARBA00023136"/>
    </source>
</evidence>
<evidence type="ECO:0000256" key="10">
    <source>
        <dbReference type="ARBA" id="ARBA00023160"/>
    </source>
</evidence>
<dbReference type="EC" id="2.3.1.199" evidence="11"/>
<proteinExistence type="inferred from homology"/>
<comment type="caution">
    <text evidence="11">Lacks conserved residue(s) required for the propagation of feature annotation.</text>
</comment>
<dbReference type="AlphaFoldDB" id="A0A0B1RVT7"/>
<dbReference type="GO" id="GO:0030148">
    <property type="term" value="P:sphingolipid biosynthetic process"/>
    <property type="evidence" value="ECO:0007669"/>
    <property type="project" value="TreeGrafter"/>
</dbReference>
<comment type="catalytic activity">
    <reaction evidence="11">
        <text>a very-long-chain acyl-CoA + malonyl-CoA + H(+) = a very-long-chain 3-oxoacyl-CoA + CO2 + CoA</text>
        <dbReference type="Rhea" id="RHEA:32727"/>
        <dbReference type="ChEBI" id="CHEBI:15378"/>
        <dbReference type="ChEBI" id="CHEBI:16526"/>
        <dbReference type="ChEBI" id="CHEBI:57287"/>
        <dbReference type="ChEBI" id="CHEBI:57384"/>
        <dbReference type="ChEBI" id="CHEBI:90725"/>
        <dbReference type="ChEBI" id="CHEBI:90736"/>
        <dbReference type="EC" id="2.3.1.199"/>
    </reaction>
</comment>
<keyword evidence="13" id="KW-1185">Reference proteome</keyword>
<dbReference type="EMBL" id="KN613049">
    <property type="protein sequence ID" value="KHJ75130.1"/>
    <property type="molecule type" value="Genomic_DNA"/>
</dbReference>
<evidence type="ECO:0000313" key="12">
    <source>
        <dbReference type="EMBL" id="KHJ75130.1"/>
    </source>
</evidence>
<reference evidence="12 13" key="1">
    <citation type="submission" date="2014-03" db="EMBL/GenBank/DDBJ databases">
        <title>Draft genome of the hookworm Oesophagostomum dentatum.</title>
        <authorList>
            <person name="Mitreva M."/>
        </authorList>
    </citation>
    <scope>NUCLEOTIDE SEQUENCE [LARGE SCALE GENOMIC DNA]</scope>
    <source>
        <strain evidence="12 13">OD-Hann</strain>
    </source>
</reference>
<dbReference type="GO" id="GO:0005789">
    <property type="term" value="C:endoplasmic reticulum membrane"/>
    <property type="evidence" value="ECO:0007669"/>
    <property type="project" value="TreeGrafter"/>
</dbReference>
<dbReference type="GO" id="GO:0009922">
    <property type="term" value="F:fatty acid elongase activity"/>
    <property type="evidence" value="ECO:0007669"/>
    <property type="project" value="UniProtKB-EC"/>
</dbReference>
<comment type="similarity">
    <text evidence="11">Belongs to the ELO family.</text>
</comment>
<dbReference type="OrthoDB" id="10259681at2759"/>
<evidence type="ECO:0000256" key="6">
    <source>
        <dbReference type="ARBA" id="ARBA00022832"/>
    </source>
</evidence>
<keyword evidence="3 11" id="KW-0444">Lipid biosynthesis</keyword>
<keyword evidence="8 11" id="KW-0443">Lipid metabolism</keyword>
<feature type="transmembrane region" description="Helical" evidence="11">
    <location>
        <begin position="21"/>
        <end position="39"/>
    </location>
</feature>
<sequence>MLRSYGIKVPAWVARNITTMQILQFVITHFILFHVGYLTYQGVKVDNTAGVYWYCLLMEMSYVALFGNFYFQSYVKGGGKKFIAEKSKKSE</sequence>
<dbReference type="UniPathway" id="UPA00094"/>
<keyword evidence="4 11" id="KW-0808">Transferase</keyword>
<dbReference type="PANTHER" id="PTHR11157">
    <property type="entry name" value="FATTY ACID ACYL TRANSFERASE-RELATED"/>
    <property type="match status" value="1"/>
</dbReference>
<feature type="transmembrane region" description="Helical" evidence="11">
    <location>
        <begin position="51"/>
        <end position="71"/>
    </location>
</feature>
<evidence type="ECO:0000256" key="3">
    <source>
        <dbReference type="ARBA" id="ARBA00022516"/>
    </source>
</evidence>
<organism evidence="12 13">
    <name type="scientific">Oesophagostomum dentatum</name>
    <name type="common">Nodular worm</name>
    <dbReference type="NCBI Taxonomy" id="61180"/>
    <lineage>
        <taxon>Eukaryota</taxon>
        <taxon>Metazoa</taxon>
        <taxon>Ecdysozoa</taxon>
        <taxon>Nematoda</taxon>
        <taxon>Chromadorea</taxon>
        <taxon>Rhabditida</taxon>
        <taxon>Rhabditina</taxon>
        <taxon>Rhabditomorpha</taxon>
        <taxon>Strongyloidea</taxon>
        <taxon>Strongylidae</taxon>
        <taxon>Oesophagostomum</taxon>
    </lineage>
</organism>
<dbReference type="PANTHER" id="PTHR11157:SF27">
    <property type="entry name" value="ELONGATION OF LONG CHAIN FATTY ACIDS PROTEIN 6"/>
    <property type="match status" value="1"/>
</dbReference>
<dbReference type="GO" id="GO:0042761">
    <property type="term" value="P:very long-chain fatty acid biosynthetic process"/>
    <property type="evidence" value="ECO:0007669"/>
    <property type="project" value="TreeGrafter"/>
</dbReference>
<name>A0A0B1RVT7_OESDE</name>
<keyword evidence="9 11" id="KW-0472">Membrane</keyword>
<evidence type="ECO:0000256" key="1">
    <source>
        <dbReference type="ARBA" id="ARBA00004141"/>
    </source>
</evidence>
<evidence type="ECO:0000256" key="2">
    <source>
        <dbReference type="ARBA" id="ARBA00005194"/>
    </source>
</evidence>
<keyword evidence="10 11" id="KW-0275">Fatty acid biosynthesis</keyword>
<protein>
    <recommendedName>
        <fullName evidence="11">Elongation of very long chain fatty acids protein</fullName>
        <ecNumber evidence="11">2.3.1.199</ecNumber>
    </recommendedName>
    <alternativeName>
        <fullName evidence="11">Very-long-chain 3-oxoacyl-CoA synthase</fullName>
    </alternativeName>
</protein>
<evidence type="ECO:0000256" key="8">
    <source>
        <dbReference type="ARBA" id="ARBA00023098"/>
    </source>
</evidence>
<keyword evidence="6 11" id="KW-0276">Fatty acid metabolism</keyword>
<gene>
    <name evidence="12" type="ORF">OESDEN_25254</name>
</gene>